<feature type="transmembrane region" description="Helical" evidence="6">
    <location>
        <begin position="274"/>
        <end position="292"/>
    </location>
</feature>
<feature type="transmembrane region" description="Helical" evidence="6">
    <location>
        <begin position="337"/>
        <end position="359"/>
    </location>
</feature>
<gene>
    <name evidence="8" type="ORF">CU098_010518</name>
</gene>
<name>A0A367KK75_RHIST</name>
<feature type="transmembrane region" description="Helical" evidence="6">
    <location>
        <begin position="113"/>
        <end position="136"/>
    </location>
</feature>
<evidence type="ECO:0000256" key="2">
    <source>
        <dbReference type="ARBA" id="ARBA00022448"/>
    </source>
</evidence>
<feature type="transmembrane region" description="Helical" evidence="6">
    <location>
        <begin position="20"/>
        <end position="38"/>
    </location>
</feature>
<evidence type="ECO:0000259" key="7">
    <source>
        <dbReference type="PROSITE" id="PS50850"/>
    </source>
</evidence>
<protein>
    <recommendedName>
        <fullName evidence="7">Major facilitator superfamily (MFS) profile domain-containing protein</fullName>
    </recommendedName>
</protein>
<evidence type="ECO:0000256" key="6">
    <source>
        <dbReference type="SAM" id="Phobius"/>
    </source>
</evidence>
<dbReference type="Gene3D" id="1.20.1250.20">
    <property type="entry name" value="MFS general substrate transporter like domains"/>
    <property type="match status" value="2"/>
</dbReference>
<reference evidence="8 9" key="1">
    <citation type="journal article" date="2018" name="G3 (Bethesda)">
        <title>Phylogenetic and Phylogenomic Definition of Rhizopus Species.</title>
        <authorList>
            <person name="Gryganskyi A.P."/>
            <person name="Golan J."/>
            <person name="Dolatabadi S."/>
            <person name="Mondo S."/>
            <person name="Robb S."/>
            <person name="Idnurm A."/>
            <person name="Muszewska A."/>
            <person name="Steczkiewicz K."/>
            <person name="Masonjones S."/>
            <person name="Liao H.L."/>
            <person name="Gajdeczka M.T."/>
            <person name="Anike F."/>
            <person name="Vuek A."/>
            <person name="Anishchenko I.M."/>
            <person name="Voigt K."/>
            <person name="de Hoog G.S."/>
            <person name="Smith M.E."/>
            <person name="Heitman J."/>
            <person name="Vilgalys R."/>
            <person name="Stajich J.E."/>
        </authorList>
    </citation>
    <scope>NUCLEOTIDE SEQUENCE [LARGE SCALE GENOMIC DNA]</scope>
    <source>
        <strain evidence="8 9">LSU 92-RS-03</strain>
    </source>
</reference>
<evidence type="ECO:0000256" key="5">
    <source>
        <dbReference type="ARBA" id="ARBA00023136"/>
    </source>
</evidence>
<dbReference type="EMBL" id="PJQM01001348">
    <property type="protein sequence ID" value="RCI02550.1"/>
    <property type="molecule type" value="Genomic_DNA"/>
</dbReference>
<keyword evidence="4 6" id="KW-1133">Transmembrane helix</keyword>
<dbReference type="STRING" id="4846.A0A367KK75"/>
<dbReference type="FunFam" id="1.20.1250.20:FF:000013">
    <property type="entry name" value="MFS general substrate transporter"/>
    <property type="match status" value="1"/>
</dbReference>
<feature type="domain" description="Major facilitator superfamily (MFS) profile" evidence="7">
    <location>
        <begin position="1"/>
        <end position="363"/>
    </location>
</feature>
<dbReference type="PROSITE" id="PS50850">
    <property type="entry name" value="MFS"/>
    <property type="match status" value="1"/>
</dbReference>
<dbReference type="OrthoDB" id="2985014at2759"/>
<feature type="transmembrane region" description="Helical" evidence="6">
    <location>
        <begin position="217"/>
        <end position="237"/>
    </location>
</feature>
<evidence type="ECO:0000313" key="8">
    <source>
        <dbReference type="EMBL" id="RCI02550.1"/>
    </source>
</evidence>
<evidence type="ECO:0000256" key="1">
    <source>
        <dbReference type="ARBA" id="ARBA00004141"/>
    </source>
</evidence>
<feature type="transmembrane region" description="Helical" evidence="6">
    <location>
        <begin position="80"/>
        <end position="101"/>
    </location>
</feature>
<dbReference type="InterPro" id="IPR036259">
    <property type="entry name" value="MFS_trans_sf"/>
</dbReference>
<evidence type="ECO:0000256" key="4">
    <source>
        <dbReference type="ARBA" id="ARBA00022989"/>
    </source>
</evidence>
<proteinExistence type="predicted"/>
<feature type="transmembrane region" description="Helical" evidence="6">
    <location>
        <begin position="185"/>
        <end position="205"/>
    </location>
</feature>
<evidence type="ECO:0000313" key="9">
    <source>
        <dbReference type="Proteomes" id="UP000253551"/>
    </source>
</evidence>
<comment type="subcellular location">
    <subcellularLocation>
        <location evidence="1">Membrane</location>
        <topology evidence="1">Multi-pass membrane protein</topology>
    </subcellularLocation>
</comment>
<keyword evidence="5 6" id="KW-0472">Membrane</keyword>
<keyword evidence="9" id="KW-1185">Reference proteome</keyword>
<feature type="transmembrane region" description="Helical" evidence="6">
    <location>
        <begin position="44"/>
        <end position="68"/>
    </location>
</feature>
<dbReference type="Proteomes" id="UP000253551">
    <property type="component" value="Unassembled WGS sequence"/>
</dbReference>
<sequence length="382" mass="42346">MQLIFEVPSNIILKRLGATYWLSSIMLVWGGTTLGMAFVKNFQGLLACRLILGAAESGYVPGIIYVMSKVYKPHEFTRRLALLLCMTAVSSIVSGPIAYGTSFLDGRNGINGWQYLFIVEGAPTIFLGILSFFCLFDDIDQVSWLTDEQKALHKSYTQGPEVHKTVTIKTVFWAIVDWKTVMFSVCYIISSINFISYQVFAPIIIDGFGFPVLTSQLLSAPPSVAFAFSILVGGYLTDKYKNKRGILIAIGFVIAAIGYLLLRILEDRWAKYGSLFIVPLGVGLQFAANVGWSAVNYPDLDTRAVAVAVIIMFGSAGGVIASYLYPSDDKPYYSFGHSFNLGTALMGCVMSLLTSYLLYKKNRKLELDSYVEYGEEKVRDHF</sequence>
<comment type="caution">
    <text evidence="8">The sequence shown here is derived from an EMBL/GenBank/DDBJ whole genome shotgun (WGS) entry which is preliminary data.</text>
</comment>
<dbReference type="AlphaFoldDB" id="A0A367KK75"/>
<dbReference type="PANTHER" id="PTHR43791">
    <property type="entry name" value="PERMEASE-RELATED"/>
    <property type="match status" value="1"/>
</dbReference>
<feature type="transmembrane region" description="Helical" evidence="6">
    <location>
        <begin position="304"/>
        <end position="325"/>
    </location>
</feature>
<dbReference type="InterPro" id="IPR020846">
    <property type="entry name" value="MFS_dom"/>
</dbReference>
<dbReference type="GO" id="GO:0022857">
    <property type="term" value="F:transmembrane transporter activity"/>
    <property type="evidence" value="ECO:0007669"/>
    <property type="project" value="InterPro"/>
</dbReference>
<evidence type="ECO:0000256" key="3">
    <source>
        <dbReference type="ARBA" id="ARBA00022692"/>
    </source>
</evidence>
<dbReference type="PANTHER" id="PTHR43791:SF36">
    <property type="entry name" value="TRANSPORTER, PUTATIVE (AFU_ORTHOLOGUE AFUA_6G08340)-RELATED"/>
    <property type="match status" value="1"/>
</dbReference>
<keyword evidence="2" id="KW-0813">Transport</keyword>
<feature type="transmembrane region" description="Helical" evidence="6">
    <location>
        <begin position="244"/>
        <end position="262"/>
    </location>
</feature>
<accession>A0A367KK75</accession>
<dbReference type="Pfam" id="PF07690">
    <property type="entry name" value="MFS_1"/>
    <property type="match status" value="1"/>
</dbReference>
<dbReference type="InterPro" id="IPR011701">
    <property type="entry name" value="MFS"/>
</dbReference>
<keyword evidence="3 6" id="KW-0812">Transmembrane</keyword>
<dbReference type="SUPFAM" id="SSF103473">
    <property type="entry name" value="MFS general substrate transporter"/>
    <property type="match status" value="1"/>
</dbReference>
<dbReference type="GO" id="GO:0016020">
    <property type="term" value="C:membrane"/>
    <property type="evidence" value="ECO:0007669"/>
    <property type="project" value="UniProtKB-SubCell"/>
</dbReference>
<organism evidence="8 9">
    <name type="scientific">Rhizopus stolonifer</name>
    <name type="common">Rhizopus nigricans</name>
    <dbReference type="NCBI Taxonomy" id="4846"/>
    <lineage>
        <taxon>Eukaryota</taxon>
        <taxon>Fungi</taxon>
        <taxon>Fungi incertae sedis</taxon>
        <taxon>Mucoromycota</taxon>
        <taxon>Mucoromycotina</taxon>
        <taxon>Mucoromycetes</taxon>
        <taxon>Mucorales</taxon>
        <taxon>Mucorineae</taxon>
        <taxon>Rhizopodaceae</taxon>
        <taxon>Rhizopus</taxon>
    </lineage>
</organism>